<keyword evidence="9" id="KW-1185">Reference proteome</keyword>
<name>A0A841BIZ0_9ACTN</name>
<evidence type="ECO:0000256" key="6">
    <source>
        <dbReference type="SAM" id="MobiDB-lite"/>
    </source>
</evidence>
<sequence>MAVRLLGPVELTGPSGNAVLSGVRQRALVGALAFNAGRSVPSARLVDALWGAEPPRTAFKTLHGHVARLRRVLHACGSPDLLVTSGSGYLLAASRDDVDGLRFEDIVAAARADLAENRLARAVERFRDGLALWRGDPVQDGELFGWGEAEVHRLQEVRLTAVEDLCDAELRLGRHGSVVAEAERVLVDHPLRERMVELLMQACYRSGRPAEALGAYRRLRVRLADELGADPSADLQRLHTAILRQDVAVEDAAREDAPRPQMPRPAQLPPRVGHFTGRREQMRALDEALDGASDAPIVVVSGAGGMGKTAVVVQWAHTVRDRFPDGQLFLDLRGHDDRLAMTPAAAIVHALRSLGVPESWLPGDREEQMGLLRSHLDGRSVLIVLDNAASSDQVLPFVPASPTSALVVTSRRAMAALTTYHSVCAVQLGAMSGEESLALLRAVVGAPRIDRERSDAATVARLCAGLPLALRIVAAKLLHRPELTFGELAAELSGVDRLGVLDIEGDARGVRAVLASAYRTLSEPAAALFRRLGVQPELGFDPHLAAAVGGGDQTEALAELVGAHLIAAVGGGRYRFHDLIGVYARECVDDSRDETVTRLLDWYLGIADAANRSQPSTYDRVTPELTYPPAQLPFGGAGPAGLSRRRAAQPAAGDPFRRGRGARCRRLAAGLPAQRLLQHARAVDGPHRAVPPRPDGGAAGR</sequence>
<dbReference type="SMART" id="SM01043">
    <property type="entry name" value="BTAD"/>
    <property type="match status" value="1"/>
</dbReference>
<evidence type="ECO:0000256" key="4">
    <source>
        <dbReference type="ARBA" id="ARBA00023163"/>
    </source>
</evidence>
<dbReference type="GO" id="GO:0000160">
    <property type="term" value="P:phosphorelay signal transduction system"/>
    <property type="evidence" value="ECO:0007669"/>
    <property type="project" value="InterPro"/>
</dbReference>
<dbReference type="SUPFAM" id="SSF46894">
    <property type="entry name" value="C-terminal effector domain of the bipartite response regulators"/>
    <property type="match status" value="1"/>
</dbReference>
<dbReference type="InterPro" id="IPR016032">
    <property type="entry name" value="Sig_transdc_resp-reg_C-effctor"/>
</dbReference>
<dbReference type="SUPFAM" id="SSF48452">
    <property type="entry name" value="TPR-like"/>
    <property type="match status" value="1"/>
</dbReference>
<dbReference type="PROSITE" id="PS51755">
    <property type="entry name" value="OMPR_PHOB"/>
    <property type="match status" value="1"/>
</dbReference>
<dbReference type="Gene3D" id="1.10.10.10">
    <property type="entry name" value="Winged helix-like DNA-binding domain superfamily/Winged helix DNA-binding domain"/>
    <property type="match status" value="1"/>
</dbReference>
<proteinExistence type="inferred from homology"/>
<evidence type="ECO:0000259" key="7">
    <source>
        <dbReference type="PROSITE" id="PS51755"/>
    </source>
</evidence>
<dbReference type="InterPro" id="IPR005158">
    <property type="entry name" value="BTAD"/>
</dbReference>
<dbReference type="InterPro" id="IPR051677">
    <property type="entry name" value="AfsR-DnrI-RedD_regulator"/>
</dbReference>
<dbReference type="PANTHER" id="PTHR35807:SF1">
    <property type="entry name" value="TRANSCRIPTIONAL REGULATOR REDD"/>
    <property type="match status" value="1"/>
</dbReference>
<evidence type="ECO:0000256" key="1">
    <source>
        <dbReference type="ARBA" id="ARBA00005820"/>
    </source>
</evidence>
<evidence type="ECO:0000256" key="5">
    <source>
        <dbReference type="PROSITE-ProRule" id="PRU01091"/>
    </source>
</evidence>
<protein>
    <submittedName>
        <fullName evidence="8">DNA-binding SARP family transcriptional activator</fullName>
    </submittedName>
</protein>
<dbReference type="AlphaFoldDB" id="A0A841BIZ0"/>
<dbReference type="InterPro" id="IPR036388">
    <property type="entry name" value="WH-like_DNA-bd_sf"/>
</dbReference>
<reference evidence="8 9" key="1">
    <citation type="submission" date="2020-08" db="EMBL/GenBank/DDBJ databases">
        <title>Sequencing the genomes of 1000 actinobacteria strains.</title>
        <authorList>
            <person name="Klenk H.-P."/>
        </authorList>
    </citation>
    <scope>NUCLEOTIDE SEQUENCE [LARGE SCALE GENOMIC DNA]</scope>
    <source>
        <strain evidence="8 9">DSM 45362</strain>
    </source>
</reference>
<dbReference type="SMART" id="SM00862">
    <property type="entry name" value="Trans_reg_C"/>
    <property type="match status" value="1"/>
</dbReference>
<evidence type="ECO:0000313" key="8">
    <source>
        <dbReference type="EMBL" id="MBB5866871.1"/>
    </source>
</evidence>
<dbReference type="Proteomes" id="UP000587527">
    <property type="component" value="Unassembled WGS sequence"/>
</dbReference>
<accession>A0A841BIZ0</accession>
<dbReference type="SUPFAM" id="SSF52540">
    <property type="entry name" value="P-loop containing nucleoside triphosphate hydrolases"/>
    <property type="match status" value="1"/>
</dbReference>
<evidence type="ECO:0000313" key="9">
    <source>
        <dbReference type="Proteomes" id="UP000587527"/>
    </source>
</evidence>
<dbReference type="PRINTS" id="PR00364">
    <property type="entry name" value="DISEASERSIST"/>
</dbReference>
<keyword evidence="2" id="KW-0805">Transcription regulation</keyword>
<dbReference type="Gene3D" id="3.40.50.300">
    <property type="entry name" value="P-loop containing nucleotide triphosphate hydrolases"/>
    <property type="match status" value="1"/>
</dbReference>
<keyword evidence="4" id="KW-0804">Transcription</keyword>
<dbReference type="GO" id="GO:0006355">
    <property type="term" value="P:regulation of DNA-templated transcription"/>
    <property type="evidence" value="ECO:0007669"/>
    <property type="project" value="InterPro"/>
</dbReference>
<dbReference type="PANTHER" id="PTHR35807">
    <property type="entry name" value="TRANSCRIPTIONAL REGULATOR REDD-RELATED"/>
    <property type="match status" value="1"/>
</dbReference>
<dbReference type="InterPro" id="IPR027417">
    <property type="entry name" value="P-loop_NTPase"/>
</dbReference>
<feature type="domain" description="OmpR/PhoB-type" evidence="7">
    <location>
        <begin position="1"/>
        <end position="93"/>
    </location>
</feature>
<comment type="caution">
    <text evidence="8">The sequence shown here is derived from an EMBL/GenBank/DDBJ whole genome shotgun (WGS) entry which is preliminary data.</text>
</comment>
<keyword evidence="3 5" id="KW-0238">DNA-binding</keyword>
<feature type="region of interest" description="Disordered" evidence="6">
    <location>
        <begin position="679"/>
        <end position="701"/>
    </location>
</feature>
<dbReference type="GO" id="GO:0003677">
    <property type="term" value="F:DNA binding"/>
    <property type="evidence" value="ECO:0007669"/>
    <property type="project" value="UniProtKB-UniRule"/>
</dbReference>
<dbReference type="InterPro" id="IPR011990">
    <property type="entry name" value="TPR-like_helical_dom_sf"/>
</dbReference>
<dbReference type="Pfam" id="PF00486">
    <property type="entry name" value="Trans_reg_C"/>
    <property type="match status" value="1"/>
</dbReference>
<dbReference type="EMBL" id="JACHMN010000001">
    <property type="protein sequence ID" value="MBB5866871.1"/>
    <property type="molecule type" value="Genomic_DNA"/>
</dbReference>
<dbReference type="InterPro" id="IPR041664">
    <property type="entry name" value="AAA_16"/>
</dbReference>
<dbReference type="Gene3D" id="1.25.40.10">
    <property type="entry name" value="Tetratricopeptide repeat domain"/>
    <property type="match status" value="1"/>
</dbReference>
<comment type="similarity">
    <text evidence="1">Belongs to the AfsR/DnrI/RedD regulatory family.</text>
</comment>
<organism evidence="8 9">
    <name type="scientific">Allocatelliglobosispora scoriae</name>
    <dbReference type="NCBI Taxonomy" id="643052"/>
    <lineage>
        <taxon>Bacteria</taxon>
        <taxon>Bacillati</taxon>
        <taxon>Actinomycetota</taxon>
        <taxon>Actinomycetes</taxon>
        <taxon>Micromonosporales</taxon>
        <taxon>Micromonosporaceae</taxon>
        <taxon>Allocatelliglobosispora</taxon>
    </lineage>
</organism>
<dbReference type="InterPro" id="IPR001867">
    <property type="entry name" value="OmpR/PhoB-type_DNA-bd"/>
</dbReference>
<dbReference type="Pfam" id="PF03704">
    <property type="entry name" value="BTAD"/>
    <property type="match status" value="1"/>
</dbReference>
<dbReference type="CDD" id="cd15831">
    <property type="entry name" value="BTAD"/>
    <property type="match status" value="1"/>
</dbReference>
<gene>
    <name evidence="8" type="ORF">F4553_000250</name>
</gene>
<evidence type="ECO:0000256" key="2">
    <source>
        <dbReference type="ARBA" id="ARBA00023015"/>
    </source>
</evidence>
<dbReference type="RefSeq" id="WP_184830993.1">
    <property type="nucleotide sequence ID" value="NZ_JACHMN010000001.1"/>
</dbReference>
<feature type="DNA-binding region" description="OmpR/PhoB-type" evidence="5">
    <location>
        <begin position="1"/>
        <end position="93"/>
    </location>
</feature>
<dbReference type="GO" id="GO:0043531">
    <property type="term" value="F:ADP binding"/>
    <property type="evidence" value="ECO:0007669"/>
    <property type="project" value="InterPro"/>
</dbReference>
<feature type="region of interest" description="Disordered" evidence="6">
    <location>
        <begin position="635"/>
        <end position="658"/>
    </location>
</feature>
<evidence type="ECO:0000256" key="3">
    <source>
        <dbReference type="ARBA" id="ARBA00023125"/>
    </source>
</evidence>
<dbReference type="Pfam" id="PF13191">
    <property type="entry name" value="AAA_16"/>
    <property type="match status" value="1"/>
</dbReference>